<evidence type="ECO:0000313" key="1">
    <source>
        <dbReference type="EnsemblMetazoa" id="CJA19792.1"/>
    </source>
</evidence>
<organism evidence="1 2">
    <name type="scientific">Caenorhabditis japonica</name>
    <dbReference type="NCBI Taxonomy" id="281687"/>
    <lineage>
        <taxon>Eukaryota</taxon>
        <taxon>Metazoa</taxon>
        <taxon>Ecdysozoa</taxon>
        <taxon>Nematoda</taxon>
        <taxon>Chromadorea</taxon>
        <taxon>Rhabditida</taxon>
        <taxon>Rhabditina</taxon>
        <taxon>Rhabditomorpha</taxon>
        <taxon>Rhabditoidea</taxon>
        <taxon>Rhabditidae</taxon>
        <taxon>Peloderinae</taxon>
        <taxon>Caenorhabditis</taxon>
    </lineage>
</organism>
<dbReference type="AlphaFoldDB" id="A0A8R1I397"/>
<dbReference type="EnsemblMetazoa" id="CJA19792.1">
    <property type="protein sequence ID" value="CJA19792.1"/>
    <property type="gene ID" value="WBGene00175363"/>
</dbReference>
<sequence length="182" mass="20547">MARLENNLKSLLSSVSIIKRSLELGSKKRVMKQLFSIYRLMSTSFSTFDKQTLIGFPRGSEDMAILFKDLDELPLKKVLNEGKSLSELKSLLQPISNLSSEIARAENIWNGPMRIQYANIIRQNVKVYQKMEKINITAITSFLHILNASSERLEPIGDLNNSALDEFGQHLISLQAGKYSLA</sequence>
<name>A0A8R1I397_CAEJA</name>
<dbReference type="Proteomes" id="UP000005237">
    <property type="component" value="Unassembled WGS sequence"/>
</dbReference>
<keyword evidence="2" id="KW-1185">Reference proteome</keyword>
<reference evidence="1" key="2">
    <citation type="submission" date="2022-06" db="UniProtKB">
        <authorList>
            <consortium name="EnsemblMetazoa"/>
        </authorList>
    </citation>
    <scope>IDENTIFICATION</scope>
    <source>
        <strain evidence="1">DF5081</strain>
    </source>
</reference>
<accession>A0A8R1I397</accession>
<proteinExistence type="predicted"/>
<protein>
    <submittedName>
        <fullName evidence="1">Uncharacterized protein</fullName>
    </submittedName>
</protein>
<reference evidence="2" key="1">
    <citation type="submission" date="2010-08" db="EMBL/GenBank/DDBJ databases">
        <authorList>
            <consortium name="Caenorhabditis japonica Sequencing Consortium"/>
            <person name="Wilson R.K."/>
        </authorList>
    </citation>
    <scope>NUCLEOTIDE SEQUENCE [LARGE SCALE GENOMIC DNA]</scope>
    <source>
        <strain evidence="2">DF5081</strain>
    </source>
</reference>
<evidence type="ECO:0000313" key="2">
    <source>
        <dbReference type="Proteomes" id="UP000005237"/>
    </source>
</evidence>